<gene>
    <name evidence="2" type="ORF">TWF506_000433</name>
</gene>
<name>A0AAN8NDW7_9PEZI</name>
<accession>A0AAN8NDW7</accession>
<feature type="compositionally biased region" description="Basic residues" evidence="1">
    <location>
        <begin position="328"/>
        <end position="342"/>
    </location>
</feature>
<feature type="compositionally biased region" description="Basic residues" evidence="1">
    <location>
        <begin position="233"/>
        <end position="252"/>
    </location>
</feature>
<evidence type="ECO:0000313" key="2">
    <source>
        <dbReference type="EMBL" id="KAK6520149.1"/>
    </source>
</evidence>
<dbReference type="EMBL" id="JAVHJM010000001">
    <property type="protein sequence ID" value="KAK6520149.1"/>
    <property type="molecule type" value="Genomic_DNA"/>
</dbReference>
<dbReference type="AlphaFoldDB" id="A0AAN8NDW7"/>
<dbReference type="InterPro" id="IPR050656">
    <property type="entry name" value="PINX1"/>
</dbReference>
<protein>
    <recommendedName>
        <fullName evidence="4">G-patch domain-containing protein</fullName>
    </recommendedName>
</protein>
<dbReference type="PANTHER" id="PTHR23149">
    <property type="entry name" value="G PATCH DOMAIN CONTAINING PROTEIN"/>
    <property type="match status" value="1"/>
</dbReference>
<keyword evidence="3" id="KW-1185">Reference proteome</keyword>
<reference evidence="2 3" key="1">
    <citation type="submission" date="2019-10" db="EMBL/GenBank/DDBJ databases">
        <authorList>
            <person name="Palmer J.M."/>
        </authorList>
    </citation>
    <scope>NUCLEOTIDE SEQUENCE [LARGE SCALE GENOMIC DNA]</scope>
    <source>
        <strain evidence="2 3">TWF506</strain>
    </source>
</reference>
<feature type="compositionally biased region" description="Basic and acidic residues" evidence="1">
    <location>
        <begin position="307"/>
        <end position="327"/>
    </location>
</feature>
<feature type="compositionally biased region" description="Basic and acidic residues" evidence="1">
    <location>
        <begin position="197"/>
        <end position="218"/>
    </location>
</feature>
<evidence type="ECO:0000256" key="1">
    <source>
        <dbReference type="SAM" id="MobiDB-lite"/>
    </source>
</evidence>
<organism evidence="2 3">
    <name type="scientific">Arthrobotrys conoides</name>
    <dbReference type="NCBI Taxonomy" id="74498"/>
    <lineage>
        <taxon>Eukaryota</taxon>
        <taxon>Fungi</taxon>
        <taxon>Dikarya</taxon>
        <taxon>Ascomycota</taxon>
        <taxon>Pezizomycotina</taxon>
        <taxon>Orbiliomycetes</taxon>
        <taxon>Orbiliales</taxon>
        <taxon>Orbiliaceae</taxon>
        <taxon>Arthrobotrys</taxon>
    </lineage>
</organism>
<evidence type="ECO:0008006" key="4">
    <source>
        <dbReference type="Google" id="ProtNLM"/>
    </source>
</evidence>
<feature type="compositionally biased region" description="Basic and acidic residues" evidence="1">
    <location>
        <begin position="285"/>
        <end position="298"/>
    </location>
</feature>
<sequence length="342" mass="37848">MNAQSYLQSFGWTPGTSLGNPLSHAPSTSTCPSSQRLTKRILTSTKNNTLGVGRKQSNLNHADLWWEKAFDVSLKKLDVNKDTTAIPQEKKDAVDNMNLFAELGGGRGFGGTAMGEGAKKGGGGKKVEHSKAPLYRYFVRGQGLEGTMTSISTTITTTTTTVVQTETMISEDSRPSKKRKRDNNSDDDKDISSLSKSEQKALKAERKQLRAERRAAKSERRKLRTERKATKVEKRKLKAEKKEKKAAKKKAKKAELSPTSSDKEEGEGEKHVQSDSGVDMSQDEASVKEEVLIEEKEKRKDKKKPTKALEETGLDTEKKEKKSDRKAKNGSKKKKKVSSIAS</sequence>
<proteinExistence type="predicted"/>
<dbReference type="Proteomes" id="UP001307849">
    <property type="component" value="Unassembled WGS sequence"/>
</dbReference>
<dbReference type="PANTHER" id="PTHR23149:SF33">
    <property type="entry name" value="PROTEIN TMA23"/>
    <property type="match status" value="1"/>
</dbReference>
<comment type="caution">
    <text evidence="2">The sequence shown here is derived from an EMBL/GenBank/DDBJ whole genome shotgun (WGS) entry which is preliminary data.</text>
</comment>
<evidence type="ECO:0000313" key="3">
    <source>
        <dbReference type="Proteomes" id="UP001307849"/>
    </source>
</evidence>
<feature type="region of interest" description="Disordered" evidence="1">
    <location>
        <begin position="162"/>
        <end position="342"/>
    </location>
</feature>